<dbReference type="EMBL" id="JAGDFM010000352">
    <property type="protein sequence ID" value="KAG7379386.1"/>
    <property type="molecule type" value="Genomic_DNA"/>
</dbReference>
<sequence length="107" mass="11557">MPDAGAHATNSLTNSMSEDTNCREVEDGAESKEQVVKADAKTPLSESESCVDEEAKESVVEMKVTRADAKLMAELDSGAERKTGESVTAAYLKTRSFSAHFRLESLL</sequence>
<name>A0A8T1VEK4_9STRA</name>
<feature type="region of interest" description="Disordered" evidence="1">
    <location>
        <begin position="1"/>
        <end position="53"/>
    </location>
</feature>
<protein>
    <submittedName>
        <fullName evidence="2">Uncharacterized protein</fullName>
    </submittedName>
</protein>
<organism evidence="2 3">
    <name type="scientific">Phytophthora pseudosyringae</name>
    <dbReference type="NCBI Taxonomy" id="221518"/>
    <lineage>
        <taxon>Eukaryota</taxon>
        <taxon>Sar</taxon>
        <taxon>Stramenopiles</taxon>
        <taxon>Oomycota</taxon>
        <taxon>Peronosporomycetes</taxon>
        <taxon>Peronosporales</taxon>
        <taxon>Peronosporaceae</taxon>
        <taxon>Phytophthora</taxon>
    </lineage>
</organism>
<feature type="compositionally biased region" description="Polar residues" evidence="1">
    <location>
        <begin position="8"/>
        <end position="19"/>
    </location>
</feature>
<reference evidence="2" key="1">
    <citation type="submission" date="2021-02" db="EMBL/GenBank/DDBJ databases">
        <authorList>
            <person name="Palmer J.M."/>
        </authorList>
    </citation>
    <scope>NUCLEOTIDE SEQUENCE</scope>
    <source>
        <strain evidence="2">SCRP734</strain>
    </source>
</reference>
<comment type="caution">
    <text evidence="2">The sequence shown here is derived from an EMBL/GenBank/DDBJ whole genome shotgun (WGS) entry which is preliminary data.</text>
</comment>
<accession>A0A8T1VEK4</accession>
<dbReference type="AlphaFoldDB" id="A0A8T1VEK4"/>
<evidence type="ECO:0000256" key="1">
    <source>
        <dbReference type="SAM" id="MobiDB-lite"/>
    </source>
</evidence>
<keyword evidence="3" id="KW-1185">Reference proteome</keyword>
<evidence type="ECO:0000313" key="2">
    <source>
        <dbReference type="EMBL" id="KAG7379386.1"/>
    </source>
</evidence>
<evidence type="ECO:0000313" key="3">
    <source>
        <dbReference type="Proteomes" id="UP000694044"/>
    </source>
</evidence>
<proteinExistence type="predicted"/>
<feature type="compositionally biased region" description="Basic and acidic residues" evidence="1">
    <location>
        <begin position="20"/>
        <end position="40"/>
    </location>
</feature>
<dbReference type="Proteomes" id="UP000694044">
    <property type="component" value="Unassembled WGS sequence"/>
</dbReference>
<gene>
    <name evidence="2" type="ORF">PHYPSEUDO_008678</name>
</gene>